<dbReference type="InterPro" id="IPR051481">
    <property type="entry name" value="BTB-POZ/Galectin-3-binding"/>
</dbReference>
<sequence>MSDAIRLTSPIFSEIAADSDHYPADDARFVIGTETISVHRQFLCMISPVLKNYFTNDSIESQTGAINVTDFTVDVVKNVVDFCYGCDVGAKTIPEIVDMLRFADKYDIKCVTKKLEHFPFESLNLDNFCIVVRYAYDLELSELFENCCEFYGKNVSSLALSEGFIGLPWEAQKKVSTTAFELMKGN</sequence>
<dbReference type="SMART" id="SM00225">
    <property type="entry name" value="BTB"/>
    <property type="match status" value="1"/>
</dbReference>
<evidence type="ECO:0000259" key="1">
    <source>
        <dbReference type="PROSITE" id="PS50097"/>
    </source>
</evidence>
<reference evidence="3" key="2">
    <citation type="submission" date="2020-10" db="UniProtKB">
        <authorList>
            <consortium name="WormBaseParasite"/>
        </authorList>
    </citation>
    <scope>IDENTIFICATION</scope>
</reference>
<organism evidence="2 3">
    <name type="scientific">Panagrellus redivivus</name>
    <name type="common">Microworm</name>
    <dbReference type="NCBI Taxonomy" id="6233"/>
    <lineage>
        <taxon>Eukaryota</taxon>
        <taxon>Metazoa</taxon>
        <taxon>Ecdysozoa</taxon>
        <taxon>Nematoda</taxon>
        <taxon>Chromadorea</taxon>
        <taxon>Rhabditida</taxon>
        <taxon>Tylenchina</taxon>
        <taxon>Panagrolaimomorpha</taxon>
        <taxon>Panagrolaimoidea</taxon>
        <taxon>Panagrolaimidae</taxon>
        <taxon>Panagrellus</taxon>
    </lineage>
</organism>
<dbReference type="InterPro" id="IPR011333">
    <property type="entry name" value="SKP1/BTB/POZ_sf"/>
</dbReference>
<accession>A0A7E4V9B2</accession>
<evidence type="ECO:0000313" key="2">
    <source>
        <dbReference type="Proteomes" id="UP000492821"/>
    </source>
</evidence>
<dbReference type="Gene3D" id="3.30.710.10">
    <property type="entry name" value="Potassium Channel Kv1.1, Chain A"/>
    <property type="match status" value="1"/>
</dbReference>
<dbReference type="PANTHER" id="PTHR24410">
    <property type="entry name" value="HL07962P-RELATED"/>
    <property type="match status" value="1"/>
</dbReference>
<name>A0A7E4V9B2_PANRE</name>
<reference evidence="2" key="1">
    <citation type="journal article" date="2013" name="Genetics">
        <title>The draft genome and transcriptome of Panagrellus redivivus are shaped by the harsh demands of a free-living lifestyle.</title>
        <authorList>
            <person name="Srinivasan J."/>
            <person name="Dillman A.R."/>
            <person name="Macchietto M.G."/>
            <person name="Heikkinen L."/>
            <person name="Lakso M."/>
            <person name="Fracchia K.M."/>
            <person name="Antoshechkin I."/>
            <person name="Mortazavi A."/>
            <person name="Wong G."/>
            <person name="Sternberg P.W."/>
        </authorList>
    </citation>
    <scope>NUCLEOTIDE SEQUENCE [LARGE SCALE GENOMIC DNA]</scope>
    <source>
        <strain evidence="2">MT8872</strain>
    </source>
</reference>
<dbReference type="Pfam" id="PF00651">
    <property type="entry name" value="BTB"/>
    <property type="match status" value="1"/>
</dbReference>
<proteinExistence type="predicted"/>
<evidence type="ECO:0000313" key="3">
    <source>
        <dbReference type="WBParaSite" id="Pan_g17661.t1"/>
    </source>
</evidence>
<keyword evidence="2" id="KW-1185">Reference proteome</keyword>
<dbReference type="AlphaFoldDB" id="A0A7E4V9B2"/>
<dbReference type="PANTHER" id="PTHR24410:SF23">
    <property type="entry name" value="BTB DOMAIN-CONTAINING PROTEIN-RELATED"/>
    <property type="match status" value="1"/>
</dbReference>
<dbReference type="CDD" id="cd18186">
    <property type="entry name" value="BTB_POZ_ZBTB_KLHL-like"/>
    <property type="match status" value="1"/>
</dbReference>
<dbReference type="InterPro" id="IPR000210">
    <property type="entry name" value="BTB/POZ_dom"/>
</dbReference>
<feature type="domain" description="BTB" evidence="1">
    <location>
        <begin position="25"/>
        <end position="92"/>
    </location>
</feature>
<dbReference type="PROSITE" id="PS50097">
    <property type="entry name" value="BTB"/>
    <property type="match status" value="1"/>
</dbReference>
<dbReference type="WBParaSite" id="Pan_g17661.t1">
    <property type="protein sequence ID" value="Pan_g17661.t1"/>
    <property type="gene ID" value="Pan_g17661"/>
</dbReference>
<protein>
    <submittedName>
        <fullName evidence="3">BTB domain-containing protein</fullName>
    </submittedName>
</protein>
<dbReference type="SUPFAM" id="SSF54695">
    <property type="entry name" value="POZ domain"/>
    <property type="match status" value="1"/>
</dbReference>
<dbReference type="Proteomes" id="UP000492821">
    <property type="component" value="Unassembled WGS sequence"/>
</dbReference>